<accession>A0ABS8DXV5</accession>
<dbReference type="Proteomes" id="UP001520654">
    <property type="component" value="Unassembled WGS sequence"/>
</dbReference>
<evidence type="ECO:0000313" key="2">
    <source>
        <dbReference type="EMBL" id="MCC0093663.1"/>
    </source>
</evidence>
<feature type="compositionally biased region" description="Low complexity" evidence="1">
    <location>
        <begin position="53"/>
        <end position="70"/>
    </location>
</feature>
<feature type="compositionally biased region" description="Acidic residues" evidence="1">
    <location>
        <begin position="71"/>
        <end position="83"/>
    </location>
</feature>
<reference evidence="2 3" key="1">
    <citation type="submission" date="2021-08" db="EMBL/GenBank/DDBJ databases">
        <title>Genomic Architecture of Streptomyces flavotricini NGL1 and Streptomyces erythrochromogenes HMS4 With Differential Plant Beneficial attributes and laccase production capabilities.</title>
        <authorList>
            <person name="Salwan R."/>
            <person name="Kaur R."/>
            <person name="Sharma V."/>
        </authorList>
    </citation>
    <scope>NUCLEOTIDE SEQUENCE [LARGE SCALE GENOMIC DNA]</scope>
    <source>
        <strain evidence="2 3">NGL1</strain>
    </source>
</reference>
<keyword evidence="3" id="KW-1185">Reference proteome</keyword>
<dbReference type="InterPro" id="IPR025843">
    <property type="entry name" value="Actino_peptide"/>
</dbReference>
<dbReference type="Pfam" id="PF14408">
    <property type="entry name" value="Actino_peptide"/>
    <property type="match status" value="1"/>
</dbReference>
<gene>
    <name evidence="2" type="primary">tgmA</name>
    <name evidence="2" type="ORF">K7B10_02420</name>
</gene>
<dbReference type="InterPro" id="IPR026496">
    <property type="entry name" value="GRASP_targ"/>
</dbReference>
<sequence length="83" mass="8760">METRNPEAPWGTTRMAPYAETAPVPPYVPVIDPETQIAVVVDAHGHTAGLHNSQTSSSTSGSTSTSSADSYDSDDTSDSDYDQ</sequence>
<proteinExistence type="predicted"/>
<dbReference type="NCBIfam" id="TIGR04186">
    <property type="entry name" value="GRASP_targ"/>
    <property type="match status" value="1"/>
</dbReference>
<evidence type="ECO:0000256" key="1">
    <source>
        <dbReference type="SAM" id="MobiDB-lite"/>
    </source>
</evidence>
<feature type="region of interest" description="Disordered" evidence="1">
    <location>
        <begin position="1"/>
        <end position="20"/>
    </location>
</feature>
<feature type="region of interest" description="Disordered" evidence="1">
    <location>
        <begin position="48"/>
        <end position="83"/>
    </location>
</feature>
<protein>
    <submittedName>
        <fullName evidence="2">ATP-grasp-modified RiPP</fullName>
    </submittedName>
</protein>
<comment type="caution">
    <text evidence="2">The sequence shown here is derived from an EMBL/GenBank/DDBJ whole genome shotgun (WGS) entry which is preliminary data.</text>
</comment>
<dbReference type="EMBL" id="JAINUL010000001">
    <property type="protein sequence ID" value="MCC0093663.1"/>
    <property type="molecule type" value="Genomic_DNA"/>
</dbReference>
<organism evidence="2 3">
    <name type="scientific">Streptomyces flavotricini</name>
    <dbReference type="NCBI Taxonomy" id="66888"/>
    <lineage>
        <taxon>Bacteria</taxon>
        <taxon>Bacillati</taxon>
        <taxon>Actinomycetota</taxon>
        <taxon>Actinomycetes</taxon>
        <taxon>Kitasatosporales</taxon>
        <taxon>Streptomycetaceae</taxon>
        <taxon>Streptomyces</taxon>
    </lineage>
</organism>
<evidence type="ECO:0000313" key="3">
    <source>
        <dbReference type="Proteomes" id="UP001520654"/>
    </source>
</evidence>
<dbReference type="RefSeq" id="WP_229334299.1">
    <property type="nucleotide sequence ID" value="NZ_JAINUL010000001.1"/>
</dbReference>
<name>A0ABS8DXV5_9ACTN</name>